<dbReference type="AlphaFoldDB" id="A0A2R8CEY0"/>
<sequence length="76" mass="8167">MPGFSLGTMPLQMFGQGFEIQSAISDHAGDSLLLQLGDSCGLPVGFGSDGIVQLWITPEDLANAKFDKVRMTFEMT</sequence>
<dbReference type="Proteomes" id="UP000244898">
    <property type="component" value="Unassembled WGS sequence"/>
</dbReference>
<keyword evidence="2" id="KW-1185">Reference proteome</keyword>
<dbReference type="SUPFAM" id="SSF103032">
    <property type="entry name" value="Hypothetical protein YwqG"/>
    <property type="match status" value="1"/>
</dbReference>
<evidence type="ECO:0000313" key="1">
    <source>
        <dbReference type="EMBL" id="SPJ31013.1"/>
    </source>
</evidence>
<evidence type="ECO:0000313" key="2">
    <source>
        <dbReference type="Proteomes" id="UP000244898"/>
    </source>
</evidence>
<dbReference type="Gene3D" id="2.30.320.10">
    <property type="entry name" value="YwqG-like"/>
    <property type="match status" value="1"/>
</dbReference>
<accession>A0A2R8CEY0</accession>
<proteinExistence type="predicted"/>
<reference evidence="2" key="1">
    <citation type="submission" date="2018-03" db="EMBL/GenBank/DDBJ databases">
        <authorList>
            <person name="Rodrigo-Torres L."/>
            <person name="Arahal R. D."/>
            <person name="Lucena T."/>
        </authorList>
    </citation>
    <scope>NUCLEOTIDE SEQUENCE [LARGE SCALE GENOMIC DNA]</scope>
    <source>
        <strain evidence="2">CECT 7615</strain>
    </source>
</reference>
<dbReference type="InterPro" id="IPR015315">
    <property type="entry name" value="DUF1963"/>
</dbReference>
<name>A0A2R8CEY0_9RHOB</name>
<dbReference type="InterPro" id="IPR035948">
    <property type="entry name" value="YwqG-like_sf"/>
</dbReference>
<dbReference type="Pfam" id="PF09234">
    <property type="entry name" value="DUF1963"/>
    <property type="match status" value="1"/>
</dbReference>
<dbReference type="EMBL" id="ONZG01000015">
    <property type="protein sequence ID" value="SPJ31013.1"/>
    <property type="molecule type" value="Genomic_DNA"/>
</dbReference>
<protein>
    <recommendedName>
        <fullName evidence="3">DUF1963 domain-containing protein</fullName>
    </recommendedName>
</protein>
<gene>
    <name evidence="1" type="ORF">TRM7615_04550</name>
</gene>
<organism evidence="1 2">
    <name type="scientific">Falsiruegeria mediterranea M17</name>
    <dbReference type="NCBI Taxonomy" id="1200281"/>
    <lineage>
        <taxon>Bacteria</taxon>
        <taxon>Pseudomonadati</taxon>
        <taxon>Pseudomonadota</taxon>
        <taxon>Alphaproteobacteria</taxon>
        <taxon>Rhodobacterales</taxon>
        <taxon>Roseobacteraceae</taxon>
        <taxon>Falsiruegeria</taxon>
    </lineage>
</organism>
<evidence type="ECO:0008006" key="3">
    <source>
        <dbReference type="Google" id="ProtNLM"/>
    </source>
</evidence>